<protein>
    <submittedName>
        <fullName evidence="2">Uncharacterized protein</fullName>
    </submittedName>
</protein>
<sequence>MTLLRRPVLLRPHLLLYQFRERPASKVKMAKFQRYVWIDAAGRRQRNRAKYEQERKEMEKRIAEEKR</sequence>
<evidence type="ECO:0000313" key="2">
    <source>
        <dbReference type="EMBL" id="KIH59241.1"/>
    </source>
</evidence>
<dbReference type="Proteomes" id="UP000054047">
    <property type="component" value="Unassembled WGS sequence"/>
</dbReference>
<dbReference type="OrthoDB" id="10641339at2759"/>
<feature type="compositionally biased region" description="Basic and acidic residues" evidence="1">
    <location>
        <begin position="49"/>
        <end position="67"/>
    </location>
</feature>
<keyword evidence="3" id="KW-1185">Reference proteome</keyword>
<feature type="region of interest" description="Disordered" evidence="1">
    <location>
        <begin position="48"/>
        <end position="67"/>
    </location>
</feature>
<reference evidence="2 3" key="1">
    <citation type="submission" date="2013-12" db="EMBL/GenBank/DDBJ databases">
        <title>Draft genome of the parsitic nematode Ancylostoma duodenale.</title>
        <authorList>
            <person name="Mitreva M."/>
        </authorList>
    </citation>
    <scope>NUCLEOTIDE SEQUENCE [LARGE SCALE GENOMIC DNA]</scope>
    <source>
        <strain evidence="2 3">Zhejiang</strain>
    </source>
</reference>
<accession>A0A0C2GQH1</accession>
<proteinExistence type="predicted"/>
<gene>
    <name evidence="2" type="ORF">ANCDUO_10533</name>
</gene>
<dbReference type="EMBL" id="KN732185">
    <property type="protein sequence ID" value="KIH59241.1"/>
    <property type="molecule type" value="Genomic_DNA"/>
</dbReference>
<organism evidence="2 3">
    <name type="scientific">Ancylostoma duodenale</name>
    <dbReference type="NCBI Taxonomy" id="51022"/>
    <lineage>
        <taxon>Eukaryota</taxon>
        <taxon>Metazoa</taxon>
        <taxon>Ecdysozoa</taxon>
        <taxon>Nematoda</taxon>
        <taxon>Chromadorea</taxon>
        <taxon>Rhabditida</taxon>
        <taxon>Rhabditina</taxon>
        <taxon>Rhabditomorpha</taxon>
        <taxon>Strongyloidea</taxon>
        <taxon>Ancylostomatidae</taxon>
        <taxon>Ancylostomatinae</taxon>
        <taxon>Ancylostoma</taxon>
    </lineage>
</organism>
<evidence type="ECO:0000313" key="3">
    <source>
        <dbReference type="Proteomes" id="UP000054047"/>
    </source>
</evidence>
<evidence type="ECO:0000256" key="1">
    <source>
        <dbReference type="SAM" id="MobiDB-lite"/>
    </source>
</evidence>
<dbReference type="AlphaFoldDB" id="A0A0C2GQH1"/>
<name>A0A0C2GQH1_9BILA</name>